<dbReference type="PANTHER" id="PTHR43356">
    <property type="entry name" value="PHOSPHATE ACETYLTRANSFERASE"/>
    <property type="match status" value="1"/>
</dbReference>
<dbReference type="AlphaFoldDB" id="A0A388K8B7"/>
<dbReference type="PANTHER" id="PTHR43356:SF3">
    <property type="entry name" value="PHOSPHATE ACETYLTRANSFERASE"/>
    <property type="match status" value="1"/>
</dbReference>
<evidence type="ECO:0000313" key="3">
    <source>
        <dbReference type="Proteomes" id="UP000265515"/>
    </source>
</evidence>
<dbReference type="Pfam" id="PF07085">
    <property type="entry name" value="DRTGG"/>
    <property type="match status" value="1"/>
</dbReference>
<dbReference type="InterPro" id="IPR028979">
    <property type="entry name" value="Ser_kin/Pase_Hpr-like_N_sf"/>
</dbReference>
<organism evidence="2 3">
    <name type="scientific">Chara braunii</name>
    <name type="common">Braun's stonewort</name>
    <dbReference type="NCBI Taxonomy" id="69332"/>
    <lineage>
        <taxon>Eukaryota</taxon>
        <taxon>Viridiplantae</taxon>
        <taxon>Streptophyta</taxon>
        <taxon>Charophyceae</taxon>
        <taxon>Charales</taxon>
        <taxon>Characeae</taxon>
        <taxon>Chara</taxon>
    </lineage>
</organism>
<dbReference type="CDD" id="cd03109">
    <property type="entry name" value="DTBS"/>
    <property type="match status" value="1"/>
</dbReference>
<dbReference type="InterPro" id="IPR010766">
    <property type="entry name" value="DRTGG"/>
</dbReference>
<name>A0A388K8B7_CHABU</name>
<dbReference type="InterPro" id="IPR027417">
    <property type="entry name" value="P-loop_NTPase"/>
</dbReference>
<dbReference type="Gene3D" id="3.40.50.300">
    <property type="entry name" value="P-loop containing nucleotide triphosphate hydrolases"/>
    <property type="match status" value="1"/>
</dbReference>
<keyword evidence="3" id="KW-1185">Reference proteome</keyword>
<dbReference type="OrthoDB" id="2017238at2759"/>
<dbReference type="InterPro" id="IPR050500">
    <property type="entry name" value="Phos_Acetyltrans/Butyryltrans"/>
</dbReference>
<dbReference type="EMBL" id="BFEA01000072">
    <property type="protein sequence ID" value="GBG66312.1"/>
    <property type="molecule type" value="Genomic_DNA"/>
</dbReference>
<comment type="caution">
    <text evidence="2">The sequence shown here is derived from an EMBL/GenBank/DDBJ whole genome shotgun (WGS) entry which is preliminary data.</text>
</comment>
<gene>
    <name evidence="2" type="ORF">CBR_g58803</name>
</gene>
<sequence>MFRMLGRAAIRAARGGVRRGSESGECGGRHRRSAWETLRRWQERGRVTALGSGGGIGTRARGVHTDSMYIHHTRGGSGRDSAAVTVGLVHALERLAPGIGYFRPIDSTSSGGLRTTLVQRVFKLADDIKSMQGVTDSEAYDALAEDKLDDMLEEILKAYETYKKNHDFVVVEGASMKDGRDMSILNGKIAGALGTPVLLVTDGGVAGTEKSREEWEDGEWEREVVNATLLSHAVFSHEGVDCLGSLIHRMPLSLSPMRMRKLALKFEEHSIPFAGAIPEDNSLTSIQVHDVIHALNGELLYGGNLQSALAAEVTQFIVATMQLSDLLCYLPTHKDPSKGSCVITSANRADVLLGMLNLHESHTLSNVTAVVLTGGHRPSPEIDLLVKVRAMLNVLPGYSGLIYSYWDSTRPGQPSPSPASQLPIKEKEQPELTFILASFCAAGWKESAYGRRVSELLGAASVAVISGLLTHEADVEWQMSFGRGEGPVGQDRDEAWCVRSRPW</sequence>
<dbReference type="Gramene" id="GBG66312">
    <property type="protein sequence ID" value="GBG66312"/>
    <property type="gene ID" value="CBR_g58803"/>
</dbReference>
<accession>A0A388K8B7</accession>
<evidence type="ECO:0000313" key="2">
    <source>
        <dbReference type="EMBL" id="GBG66312.1"/>
    </source>
</evidence>
<dbReference type="Gene3D" id="3.40.1390.20">
    <property type="entry name" value="HprK N-terminal domain-like"/>
    <property type="match status" value="1"/>
</dbReference>
<feature type="domain" description="DRTGG" evidence="1">
    <location>
        <begin position="290"/>
        <end position="387"/>
    </location>
</feature>
<dbReference type="Pfam" id="PF13500">
    <property type="entry name" value="AAA_26"/>
    <property type="match status" value="1"/>
</dbReference>
<dbReference type="OMA" id="ANLYQMP"/>
<evidence type="ECO:0000259" key="1">
    <source>
        <dbReference type="Pfam" id="PF07085"/>
    </source>
</evidence>
<proteinExistence type="predicted"/>
<dbReference type="Proteomes" id="UP000265515">
    <property type="component" value="Unassembled WGS sequence"/>
</dbReference>
<dbReference type="SUPFAM" id="SSF52540">
    <property type="entry name" value="P-loop containing nucleoside triphosphate hydrolases"/>
    <property type="match status" value="1"/>
</dbReference>
<dbReference type="SUPFAM" id="SSF75138">
    <property type="entry name" value="HprK N-terminal domain-like"/>
    <property type="match status" value="1"/>
</dbReference>
<protein>
    <recommendedName>
        <fullName evidence="1">DRTGG domain-containing protein</fullName>
    </recommendedName>
</protein>
<reference evidence="2 3" key="1">
    <citation type="journal article" date="2018" name="Cell">
        <title>The Chara Genome: Secondary Complexity and Implications for Plant Terrestrialization.</title>
        <authorList>
            <person name="Nishiyama T."/>
            <person name="Sakayama H."/>
            <person name="Vries J.D."/>
            <person name="Buschmann H."/>
            <person name="Saint-Marcoux D."/>
            <person name="Ullrich K.K."/>
            <person name="Haas F.B."/>
            <person name="Vanderstraeten L."/>
            <person name="Becker D."/>
            <person name="Lang D."/>
            <person name="Vosolsobe S."/>
            <person name="Rombauts S."/>
            <person name="Wilhelmsson P.K.I."/>
            <person name="Janitza P."/>
            <person name="Kern R."/>
            <person name="Heyl A."/>
            <person name="Rumpler F."/>
            <person name="Villalobos L.I.A.C."/>
            <person name="Clay J.M."/>
            <person name="Skokan R."/>
            <person name="Toyoda A."/>
            <person name="Suzuki Y."/>
            <person name="Kagoshima H."/>
            <person name="Schijlen E."/>
            <person name="Tajeshwar N."/>
            <person name="Catarino B."/>
            <person name="Hetherington A.J."/>
            <person name="Saltykova A."/>
            <person name="Bonnot C."/>
            <person name="Breuninger H."/>
            <person name="Symeonidi A."/>
            <person name="Radhakrishnan G.V."/>
            <person name="Van Nieuwerburgh F."/>
            <person name="Deforce D."/>
            <person name="Chang C."/>
            <person name="Karol K.G."/>
            <person name="Hedrich R."/>
            <person name="Ulvskov P."/>
            <person name="Glockner G."/>
            <person name="Delwiche C.F."/>
            <person name="Petrasek J."/>
            <person name="Van de Peer Y."/>
            <person name="Friml J."/>
            <person name="Beilby M."/>
            <person name="Dolan L."/>
            <person name="Kohara Y."/>
            <person name="Sugano S."/>
            <person name="Fujiyama A."/>
            <person name="Delaux P.-M."/>
            <person name="Quint M."/>
            <person name="TheiBen G."/>
            <person name="Hagemann M."/>
            <person name="Harholt J."/>
            <person name="Dunand C."/>
            <person name="Zachgo S."/>
            <person name="Langdale J."/>
            <person name="Maumus F."/>
            <person name="Straeten D.V.D."/>
            <person name="Gould S.B."/>
            <person name="Rensing S.A."/>
        </authorList>
    </citation>
    <scope>NUCLEOTIDE SEQUENCE [LARGE SCALE GENOMIC DNA]</scope>
    <source>
        <strain evidence="2 3">S276</strain>
    </source>
</reference>